<evidence type="ECO:0000313" key="2">
    <source>
        <dbReference type="Proteomes" id="UP001163603"/>
    </source>
</evidence>
<dbReference type="Proteomes" id="UP001163603">
    <property type="component" value="Chromosome 12"/>
</dbReference>
<protein>
    <submittedName>
        <fullName evidence="1">Uncharacterized protein</fullName>
    </submittedName>
</protein>
<comment type="caution">
    <text evidence="1">The sequence shown here is derived from an EMBL/GenBank/DDBJ whole genome shotgun (WGS) entry which is preliminary data.</text>
</comment>
<evidence type="ECO:0000313" key="1">
    <source>
        <dbReference type="EMBL" id="KAJ0018926.1"/>
    </source>
</evidence>
<keyword evidence="2" id="KW-1185">Reference proteome</keyword>
<name>A0ACC0XNE3_9ROSI</name>
<gene>
    <name evidence="1" type="ORF">Pint_10093</name>
</gene>
<accession>A0ACC0XNE3</accession>
<proteinExistence type="predicted"/>
<sequence length="498" mass="53376">MVTGERQAARIRGLYLKTILRQDIAFFDTKTSTGEVIGRMSGDTILIQGWLLALVLLSCIPAVVIVGGIMSMMLTKMSSSGQIAYADAGNVVEQTVGAIRTVASFTGEKQAIEKYNSKLQLAYAATNRQGLASGVALGTQMLLMFGTYALAMWSLGTHEELIQDPKGGYSGLIRLQEGAKEGVDAQTTDADKSDTSFDIMEKIMTGSRSHRVSTRTSMSGGSSSRRSGSGGSSGSRHSFSFSYNFPGTISLYETNEDGKKVVHQQISWFDDSTNSSGAIGARLSIDASTVQSLVGDTLALIVQNIATITVGLVIALTANWILAFIILAVSPVMLIQRYFQTKFLKDFSANAKLMYEEASQVANDAVGSIRTVASFCTEKKVMDLYQKKCDAPMKQGARLGLVSGGGFGFSYFALHCSNAFCFYIGSILVHHGKATFGEVFKVFFALTIAANCVSETTGLAPDTNKAKDSVTSIYEILDNNPKIDSSSNEGMTLTSIRA</sequence>
<dbReference type="EMBL" id="CM047747">
    <property type="protein sequence ID" value="KAJ0018926.1"/>
    <property type="molecule type" value="Genomic_DNA"/>
</dbReference>
<reference evidence="2" key="1">
    <citation type="journal article" date="2023" name="G3 (Bethesda)">
        <title>Genome assembly and association tests identify interacting loci associated with vigor, precocity, and sex in interspecific pistachio rootstocks.</title>
        <authorList>
            <person name="Palmer W."/>
            <person name="Jacygrad E."/>
            <person name="Sagayaradj S."/>
            <person name="Cavanaugh K."/>
            <person name="Han R."/>
            <person name="Bertier L."/>
            <person name="Beede B."/>
            <person name="Kafkas S."/>
            <person name="Golino D."/>
            <person name="Preece J."/>
            <person name="Michelmore R."/>
        </authorList>
    </citation>
    <scope>NUCLEOTIDE SEQUENCE [LARGE SCALE GENOMIC DNA]</scope>
</reference>
<organism evidence="1 2">
    <name type="scientific">Pistacia integerrima</name>
    <dbReference type="NCBI Taxonomy" id="434235"/>
    <lineage>
        <taxon>Eukaryota</taxon>
        <taxon>Viridiplantae</taxon>
        <taxon>Streptophyta</taxon>
        <taxon>Embryophyta</taxon>
        <taxon>Tracheophyta</taxon>
        <taxon>Spermatophyta</taxon>
        <taxon>Magnoliopsida</taxon>
        <taxon>eudicotyledons</taxon>
        <taxon>Gunneridae</taxon>
        <taxon>Pentapetalae</taxon>
        <taxon>rosids</taxon>
        <taxon>malvids</taxon>
        <taxon>Sapindales</taxon>
        <taxon>Anacardiaceae</taxon>
        <taxon>Pistacia</taxon>
    </lineage>
</organism>